<dbReference type="RefSeq" id="WP_126997380.1">
    <property type="nucleotide sequence ID" value="NZ_CP034346.1"/>
</dbReference>
<sequence length="73" mass="8405">MKFDQTRFKFRWSKVLMMVMLTVTMLFTITGCSLSTSQKTMDRQAKVPWWSSPSISNGVYAPAVQKKVYSTES</sequence>
<organism evidence="1 2">
    <name type="scientific">Paenibacillus lutimineralis</name>
    <dbReference type="NCBI Taxonomy" id="2707005"/>
    <lineage>
        <taxon>Bacteria</taxon>
        <taxon>Bacillati</taxon>
        <taxon>Bacillota</taxon>
        <taxon>Bacilli</taxon>
        <taxon>Bacillales</taxon>
        <taxon>Paenibacillaceae</taxon>
        <taxon>Paenibacillus</taxon>
    </lineage>
</organism>
<gene>
    <name evidence="1" type="ORF">EI981_09030</name>
</gene>
<protein>
    <submittedName>
        <fullName evidence="1">Uncharacterized protein</fullName>
    </submittedName>
</protein>
<accession>A0A3Q9IA52</accession>
<dbReference type="AlphaFoldDB" id="A0A3Q9IA52"/>
<dbReference type="KEGG" id="plut:EI981_09030"/>
<reference evidence="2" key="1">
    <citation type="submission" date="2018-12" db="EMBL/GenBank/DDBJ databases">
        <title>Complete genome sequence of Paenibacillus sp. MBLB1234.</title>
        <authorList>
            <person name="Nam Y.-D."/>
            <person name="Kang J."/>
            <person name="Chung W.-H."/>
            <person name="Park Y.S."/>
        </authorList>
    </citation>
    <scope>NUCLEOTIDE SEQUENCE [LARGE SCALE GENOMIC DNA]</scope>
    <source>
        <strain evidence="2">MBLB1234</strain>
    </source>
</reference>
<evidence type="ECO:0000313" key="2">
    <source>
        <dbReference type="Proteomes" id="UP000270678"/>
    </source>
</evidence>
<dbReference type="EMBL" id="CP034346">
    <property type="protein sequence ID" value="AZS14580.1"/>
    <property type="molecule type" value="Genomic_DNA"/>
</dbReference>
<proteinExistence type="predicted"/>
<name>A0A3Q9IA52_9BACL</name>
<dbReference type="PROSITE" id="PS51257">
    <property type="entry name" value="PROKAR_LIPOPROTEIN"/>
    <property type="match status" value="1"/>
</dbReference>
<dbReference type="OrthoDB" id="2666535at2"/>
<dbReference type="Proteomes" id="UP000270678">
    <property type="component" value="Chromosome"/>
</dbReference>
<keyword evidence="2" id="KW-1185">Reference proteome</keyword>
<evidence type="ECO:0000313" key="1">
    <source>
        <dbReference type="EMBL" id="AZS14580.1"/>
    </source>
</evidence>